<dbReference type="InterPro" id="IPR021295">
    <property type="entry name" value="DUF2867"/>
</dbReference>
<dbReference type="RefSeq" id="WP_278157799.1">
    <property type="nucleotide sequence ID" value="NZ_CP121252.1"/>
</dbReference>
<dbReference type="SUPFAM" id="SSF55961">
    <property type="entry name" value="Bet v1-like"/>
    <property type="match status" value="1"/>
</dbReference>
<dbReference type="InterPro" id="IPR036291">
    <property type="entry name" value="NAD(P)-bd_dom_sf"/>
</dbReference>
<evidence type="ECO:0000313" key="2">
    <source>
        <dbReference type="EMBL" id="WFP16702.1"/>
    </source>
</evidence>
<dbReference type="EMBL" id="CP121252">
    <property type="protein sequence ID" value="WFP16702.1"/>
    <property type="molecule type" value="Genomic_DNA"/>
</dbReference>
<dbReference type="Pfam" id="PF13460">
    <property type="entry name" value="NAD_binding_10"/>
    <property type="match status" value="1"/>
</dbReference>
<dbReference type="Gene3D" id="3.30.530.20">
    <property type="match status" value="1"/>
</dbReference>
<dbReference type="Pfam" id="PF11066">
    <property type="entry name" value="DUF2867"/>
    <property type="match status" value="1"/>
</dbReference>
<protein>
    <submittedName>
        <fullName evidence="2">SDR family oxidoreductase</fullName>
    </submittedName>
</protein>
<dbReference type="Gene3D" id="3.40.50.720">
    <property type="entry name" value="NAD(P)-binding Rossmann-like Domain"/>
    <property type="match status" value="1"/>
</dbReference>
<dbReference type="InterPro" id="IPR051207">
    <property type="entry name" value="ComplexI_NDUFA9_subunit"/>
</dbReference>
<dbReference type="Proteomes" id="UP001219037">
    <property type="component" value="Chromosome"/>
</dbReference>
<gene>
    <name evidence="2" type="ORF">P8192_00820</name>
</gene>
<name>A0ABY8H6D4_9MICC</name>
<dbReference type="PANTHER" id="PTHR12126">
    <property type="entry name" value="NADH-UBIQUINONE OXIDOREDUCTASE 39 KDA SUBUNIT-RELATED"/>
    <property type="match status" value="1"/>
</dbReference>
<organism evidence="2 3">
    <name type="scientific">Citricoccus muralis</name>
    <dbReference type="NCBI Taxonomy" id="169134"/>
    <lineage>
        <taxon>Bacteria</taxon>
        <taxon>Bacillati</taxon>
        <taxon>Actinomycetota</taxon>
        <taxon>Actinomycetes</taxon>
        <taxon>Micrococcales</taxon>
        <taxon>Micrococcaceae</taxon>
        <taxon>Citricoccus</taxon>
    </lineage>
</organism>
<feature type="domain" description="NAD(P)-binding" evidence="1">
    <location>
        <begin position="27"/>
        <end position="136"/>
    </location>
</feature>
<accession>A0ABY8H6D4</accession>
<sequence>MNGTAQQRLGEESITPSPQPRRVLVLGATGYVGGRLVPRLLQAGHDVSVAVRSPEKVRATPWGAEVTVHQVDLDEDPRQHPALGKALEDQDVVYYLVHSMGGGSDFEEQEAQTAERLAAAAREAGVQRIVYLGGLHPEGAELSPHMRSRAAVARILLDSTVDTIAFQAGIIIGSGSASFEMIRHLARTLRLMPAPDWVANRVEPLGIRDVLYYLLAAADVPGSINATLDVGNRQTLTYAQVMKIFAKVAGLAPRHVIALPIPAPTLSGMWVGLVTPLPMSLTIPLVQSLQLDAVAGDRRVDELIPPPASGFLTYEEAVTLALRREREGAVDTTWDADVGPLDQAAASLPNDPQWAGHPVYEDARSVTTTEASAEAVWRVVEGIGGTNGWYSWPLAWRVRGVWDKLVGGAGLNRGRRLPDVLRVGDPVDWWRVVGLEPGRSLTLRAEMKVAGEAWLEFTVRESQQGTELTQRAVFYPTNVRGTLYWYSMAPFHRFIFPTMLERIIHAAAAGAQHDARPPAGQERL</sequence>
<proteinExistence type="predicted"/>
<dbReference type="SUPFAM" id="SSF51735">
    <property type="entry name" value="NAD(P)-binding Rossmann-fold domains"/>
    <property type="match status" value="1"/>
</dbReference>
<evidence type="ECO:0000259" key="1">
    <source>
        <dbReference type="Pfam" id="PF13460"/>
    </source>
</evidence>
<keyword evidence="3" id="KW-1185">Reference proteome</keyword>
<dbReference type="PANTHER" id="PTHR12126:SF11">
    <property type="entry name" value="NADH DEHYDROGENASE [UBIQUINONE] 1 ALPHA SUBCOMPLEX SUBUNIT 9, MITOCHONDRIAL"/>
    <property type="match status" value="1"/>
</dbReference>
<dbReference type="InterPro" id="IPR023393">
    <property type="entry name" value="START-like_dom_sf"/>
</dbReference>
<reference evidence="2 3" key="1">
    <citation type="submission" date="2023-04" db="EMBL/GenBank/DDBJ databases">
        <title>Funneling lignin-derived compounds into biodiesel using alkali-halophilic Citricoccus sp. P2.</title>
        <authorList>
            <person name="Luo C.-B."/>
        </authorList>
    </citation>
    <scope>NUCLEOTIDE SEQUENCE [LARGE SCALE GENOMIC DNA]</scope>
    <source>
        <strain evidence="2 3">P2</strain>
    </source>
</reference>
<evidence type="ECO:0000313" key="3">
    <source>
        <dbReference type="Proteomes" id="UP001219037"/>
    </source>
</evidence>
<dbReference type="InterPro" id="IPR016040">
    <property type="entry name" value="NAD(P)-bd_dom"/>
</dbReference>